<accession>A0AA90Z9C2</accession>
<dbReference type="Proteomes" id="UP001185015">
    <property type="component" value="Unassembled WGS sequence"/>
</dbReference>
<dbReference type="SUPFAM" id="SSF52540">
    <property type="entry name" value="P-loop containing nucleoside triphosphate hydrolases"/>
    <property type="match status" value="1"/>
</dbReference>
<evidence type="ECO:0000256" key="1">
    <source>
        <dbReference type="ARBA" id="ARBA00001966"/>
    </source>
</evidence>
<dbReference type="NCBIfam" id="NF033200">
    <property type="entry name" value="F430_CfbC"/>
    <property type="match status" value="1"/>
</dbReference>
<dbReference type="PROSITE" id="PS51026">
    <property type="entry name" value="NIFH_FRXC_3"/>
    <property type="match status" value="1"/>
</dbReference>
<dbReference type="InterPro" id="IPR000392">
    <property type="entry name" value="NifH/frxC"/>
</dbReference>
<dbReference type="EMBL" id="JAVDQI010000007">
    <property type="protein sequence ID" value="MDR6223341.1"/>
    <property type="molecule type" value="Genomic_DNA"/>
</dbReference>
<name>A0AA90Z9C2_9EURY</name>
<dbReference type="GO" id="GO:0016163">
    <property type="term" value="F:nitrogenase activity"/>
    <property type="evidence" value="ECO:0007669"/>
    <property type="project" value="UniProtKB-EC"/>
</dbReference>
<dbReference type="RefSeq" id="WP_309740569.1">
    <property type="nucleotide sequence ID" value="NZ_JAVDQI010000007.1"/>
</dbReference>
<evidence type="ECO:0000256" key="6">
    <source>
        <dbReference type="ARBA" id="ARBA00023004"/>
    </source>
</evidence>
<dbReference type="PROSITE" id="PS51257">
    <property type="entry name" value="PROKAR_LIPOPROTEIN"/>
    <property type="match status" value="1"/>
</dbReference>
<keyword evidence="8" id="KW-0560">Oxidoreductase</keyword>
<keyword evidence="5" id="KW-0067">ATP-binding</keyword>
<evidence type="ECO:0000313" key="8">
    <source>
        <dbReference type="EMBL" id="MDR6223341.1"/>
    </source>
</evidence>
<dbReference type="PIRSF" id="PIRSF000363">
    <property type="entry name" value="Nitrogenase_iron"/>
    <property type="match status" value="1"/>
</dbReference>
<comment type="similarity">
    <text evidence="2">Belongs to the NifH/BchL/ChlL family.</text>
</comment>
<comment type="caution">
    <text evidence="8">The sequence shown here is derived from an EMBL/GenBank/DDBJ whole genome shotgun (WGS) entry which is preliminary data.</text>
</comment>
<keyword evidence="4" id="KW-0547">Nucleotide-binding</keyword>
<dbReference type="Gene3D" id="3.40.50.300">
    <property type="entry name" value="P-loop containing nucleotide triphosphate hydrolases"/>
    <property type="match status" value="1"/>
</dbReference>
<evidence type="ECO:0000256" key="2">
    <source>
        <dbReference type="ARBA" id="ARBA00005504"/>
    </source>
</evidence>
<keyword evidence="7" id="KW-0411">Iron-sulfur</keyword>
<keyword evidence="3" id="KW-0479">Metal-binding</keyword>
<dbReference type="PRINTS" id="PR00091">
    <property type="entry name" value="NITROGNASEII"/>
</dbReference>
<organism evidence="8 9">
    <name type="scientific">Methanococcoides alaskense</name>
    <dbReference type="NCBI Taxonomy" id="325778"/>
    <lineage>
        <taxon>Archaea</taxon>
        <taxon>Methanobacteriati</taxon>
        <taxon>Methanobacteriota</taxon>
        <taxon>Stenosarchaea group</taxon>
        <taxon>Methanomicrobia</taxon>
        <taxon>Methanosarcinales</taxon>
        <taxon>Methanosarcinaceae</taxon>
        <taxon>Methanococcoides</taxon>
    </lineage>
</organism>
<sequence length="264" mass="28437">MSVQKRIAIYGKGGIGKSSTASNVAAACADEGYTVMIIGCDPKSDSSITLLGGKRIPTILDLLHEEKDVKEEDVVFTGYNGVKCVEVGGPEPGIGCAGRGIIVAIQTLKKISKTLNEMDLIIYDVPGDIVCGGFVAPIRKGLVKEAYVLTSGEYMPLYAANNICRGLAKINTPLSGIICNSRSVSREKEIVTKFASEIGTDLMAFIPKEQIVQDCERDGFSVMEKAPDSSIAQVYRDLAKAIMQHDTSVMPVALDDERLRELTR</sequence>
<dbReference type="GO" id="GO:0051536">
    <property type="term" value="F:iron-sulfur cluster binding"/>
    <property type="evidence" value="ECO:0007669"/>
    <property type="project" value="UniProtKB-KW"/>
</dbReference>
<dbReference type="EC" id="1.18.6.1" evidence="8"/>
<dbReference type="InterPro" id="IPR030655">
    <property type="entry name" value="NifH/chlL_CS"/>
</dbReference>
<evidence type="ECO:0000313" key="9">
    <source>
        <dbReference type="Proteomes" id="UP001185015"/>
    </source>
</evidence>
<dbReference type="PANTHER" id="PTHR42864:SF2">
    <property type="entry name" value="LIGHT-INDEPENDENT PROTOCHLOROPHYLLIDE REDUCTASE IRON-SULFUR ATP-BINDING PROTEIN"/>
    <property type="match status" value="1"/>
</dbReference>
<evidence type="ECO:0000256" key="3">
    <source>
        <dbReference type="ARBA" id="ARBA00022723"/>
    </source>
</evidence>
<comment type="cofactor">
    <cofactor evidence="1">
        <name>[4Fe-4S] cluster</name>
        <dbReference type="ChEBI" id="CHEBI:49883"/>
    </cofactor>
</comment>
<protein>
    <submittedName>
        <fullName evidence="8">Nitrogenase iron protein NifH</fullName>
        <ecNumber evidence="8">1.18.6.1</ecNumber>
    </submittedName>
</protein>
<evidence type="ECO:0000256" key="5">
    <source>
        <dbReference type="ARBA" id="ARBA00022840"/>
    </source>
</evidence>
<reference evidence="8 9" key="1">
    <citation type="submission" date="2023-07" db="EMBL/GenBank/DDBJ databases">
        <title>Genomic Encyclopedia of Type Strains, Phase IV (KMG-IV): sequencing the most valuable type-strain genomes for metagenomic binning, comparative biology and taxonomic classification.</title>
        <authorList>
            <person name="Goeker M."/>
        </authorList>
    </citation>
    <scope>NUCLEOTIDE SEQUENCE [LARGE SCALE GENOMIC DNA]</scope>
    <source>
        <strain evidence="8 9">DSM 17273</strain>
    </source>
</reference>
<dbReference type="InterPro" id="IPR027417">
    <property type="entry name" value="P-loop_NTPase"/>
</dbReference>
<dbReference type="PANTHER" id="PTHR42864">
    <property type="entry name" value="LIGHT-INDEPENDENT PROTOCHLOROPHYLLIDE REDUCTASE IRON-SULFUR ATP-BINDING PROTEIN"/>
    <property type="match status" value="1"/>
</dbReference>
<proteinExistence type="inferred from homology"/>
<gene>
    <name evidence="8" type="ORF">J2750_001809</name>
</gene>
<dbReference type="CDD" id="cd02040">
    <property type="entry name" value="NifH"/>
    <property type="match status" value="1"/>
</dbReference>
<keyword evidence="9" id="KW-1185">Reference proteome</keyword>
<dbReference type="PROSITE" id="PS00746">
    <property type="entry name" value="NIFH_FRXC_1"/>
    <property type="match status" value="1"/>
</dbReference>
<keyword evidence="6" id="KW-0408">Iron</keyword>
<evidence type="ECO:0000256" key="7">
    <source>
        <dbReference type="ARBA" id="ARBA00023014"/>
    </source>
</evidence>
<dbReference type="GO" id="GO:0005524">
    <property type="term" value="F:ATP binding"/>
    <property type="evidence" value="ECO:0007669"/>
    <property type="project" value="UniProtKB-KW"/>
</dbReference>
<dbReference type="GO" id="GO:0046872">
    <property type="term" value="F:metal ion binding"/>
    <property type="evidence" value="ECO:0007669"/>
    <property type="project" value="UniProtKB-KW"/>
</dbReference>
<dbReference type="AlphaFoldDB" id="A0AA90Z9C2"/>
<dbReference type="Pfam" id="PF00142">
    <property type="entry name" value="Fer4_NifH"/>
    <property type="match status" value="1"/>
</dbReference>
<evidence type="ECO:0000256" key="4">
    <source>
        <dbReference type="ARBA" id="ARBA00022741"/>
    </source>
</evidence>